<dbReference type="InterPro" id="IPR029069">
    <property type="entry name" value="HotDog_dom_sf"/>
</dbReference>
<proteinExistence type="predicted"/>
<dbReference type="EMBL" id="JAZHOG010000013">
    <property type="protein sequence ID" value="MEJ8569311.1"/>
    <property type="molecule type" value="Genomic_DNA"/>
</dbReference>
<accession>A0AAW9RHQ1</accession>
<dbReference type="CDD" id="cd00586">
    <property type="entry name" value="4HBT"/>
    <property type="match status" value="1"/>
</dbReference>
<name>A0AAW9RHQ1_9GAMM</name>
<keyword evidence="2" id="KW-1185">Reference proteome</keyword>
<dbReference type="Proteomes" id="UP001359886">
    <property type="component" value="Unassembled WGS sequence"/>
</dbReference>
<organism evidence="1 2">
    <name type="scientific">Elongatibacter sediminis</name>
    <dbReference type="NCBI Taxonomy" id="3119006"/>
    <lineage>
        <taxon>Bacteria</taxon>
        <taxon>Pseudomonadati</taxon>
        <taxon>Pseudomonadota</taxon>
        <taxon>Gammaproteobacteria</taxon>
        <taxon>Chromatiales</taxon>
        <taxon>Wenzhouxiangellaceae</taxon>
        <taxon>Elongatibacter</taxon>
    </lineage>
</organism>
<evidence type="ECO:0000313" key="2">
    <source>
        <dbReference type="Proteomes" id="UP001359886"/>
    </source>
</evidence>
<protein>
    <submittedName>
        <fullName evidence="1">Thioesterase family protein</fullName>
    </submittedName>
</protein>
<dbReference type="Pfam" id="PF13279">
    <property type="entry name" value="4HBT_2"/>
    <property type="match status" value="1"/>
</dbReference>
<dbReference type="SUPFAM" id="SSF54637">
    <property type="entry name" value="Thioesterase/thiol ester dehydrase-isomerase"/>
    <property type="match status" value="1"/>
</dbReference>
<comment type="caution">
    <text evidence="1">The sequence shown here is derived from an EMBL/GenBank/DDBJ whole genome shotgun (WGS) entry which is preliminary data.</text>
</comment>
<dbReference type="RefSeq" id="WP_354696634.1">
    <property type="nucleotide sequence ID" value="NZ_JAZHOG010000013.1"/>
</dbReference>
<sequence length="167" mass="19215">MSKGIRYPAPEEVRQLPRHLRMTVPPEWEDRNGHVNVQYYQRLYELGGYGILDDIGFDLARCNAEGFGMFDLEHHIHYRAELLVGHSVSGYSRVLAVNEKRFQGMFFILNDSTERLACTIEYVTCWIDLGVRRTAPLPDDLLRGLRAVVQRSDILPWPVPRCGVMAP</sequence>
<gene>
    <name evidence="1" type="ORF">V3330_16920</name>
</gene>
<dbReference type="Gene3D" id="3.10.129.10">
    <property type="entry name" value="Hotdog Thioesterase"/>
    <property type="match status" value="1"/>
</dbReference>
<dbReference type="AlphaFoldDB" id="A0AAW9RHQ1"/>
<reference evidence="1 2" key="1">
    <citation type="submission" date="2024-02" db="EMBL/GenBank/DDBJ databases">
        <title>A novel Wenzhouxiangellaceae bacterium, isolated from coastal sediments.</title>
        <authorList>
            <person name="Du Z.-J."/>
            <person name="Ye Y.-Q."/>
            <person name="Zhang X.-Y."/>
        </authorList>
    </citation>
    <scope>NUCLEOTIDE SEQUENCE [LARGE SCALE GENOMIC DNA]</scope>
    <source>
        <strain evidence="1 2">CH-27</strain>
    </source>
</reference>
<evidence type="ECO:0000313" key="1">
    <source>
        <dbReference type="EMBL" id="MEJ8569311.1"/>
    </source>
</evidence>